<organism evidence="2 3">
    <name type="scientific">Henriciella mobilis</name>
    <dbReference type="NCBI Taxonomy" id="2305467"/>
    <lineage>
        <taxon>Bacteria</taxon>
        <taxon>Pseudomonadati</taxon>
        <taxon>Pseudomonadota</taxon>
        <taxon>Alphaproteobacteria</taxon>
        <taxon>Hyphomonadales</taxon>
        <taxon>Hyphomonadaceae</taxon>
        <taxon>Henriciella</taxon>
    </lineage>
</organism>
<feature type="region of interest" description="Disordered" evidence="1">
    <location>
        <begin position="1"/>
        <end position="25"/>
    </location>
</feature>
<accession>A0A399R634</accession>
<dbReference type="AlphaFoldDB" id="A0A399R634"/>
<comment type="caution">
    <text evidence="2">The sequence shown here is derived from an EMBL/GenBank/DDBJ whole genome shotgun (WGS) entry which is preliminary data.</text>
</comment>
<dbReference type="EMBL" id="QWFX01000016">
    <property type="protein sequence ID" value="RIJ26818.1"/>
    <property type="molecule type" value="Genomic_DNA"/>
</dbReference>
<keyword evidence="3" id="KW-1185">Reference proteome</keyword>
<proteinExistence type="predicted"/>
<dbReference type="Pfam" id="PF11994">
    <property type="entry name" value="DUF3489"/>
    <property type="match status" value="1"/>
</dbReference>
<reference evidence="2 3" key="1">
    <citation type="submission" date="2018-08" db="EMBL/GenBank/DDBJ databases">
        <title>Henriciella mobilis sp. nov., isolated from seawater.</title>
        <authorList>
            <person name="Cheng H."/>
            <person name="Wu Y.-H."/>
            <person name="Xu X.-W."/>
            <person name="Guo L.-L."/>
        </authorList>
    </citation>
    <scope>NUCLEOTIDE SEQUENCE [LARGE SCALE GENOMIC DNA]</scope>
    <source>
        <strain evidence="2 3">JN25</strain>
    </source>
</reference>
<protein>
    <submittedName>
        <fullName evidence="2">DUF3489 domain-containing protein</fullName>
    </submittedName>
</protein>
<gene>
    <name evidence="2" type="ORF">D1223_17935</name>
</gene>
<dbReference type="Proteomes" id="UP000266385">
    <property type="component" value="Unassembled WGS sequence"/>
</dbReference>
<evidence type="ECO:0000313" key="3">
    <source>
        <dbReference type="Proteomes" id="UP000266385"/>
    </source>
</evidence>
<name>A0A399R634_9PROT</name>
<evidence type="ECO:0000256" key="1">
    <source>
        <dbReference type="SAM" id="MobiDB-lite"/>
    </source>
</evidence>
<dbReference type="InterPro" id="IPR021880">
    <property type="entry name" value="DUF3489"/>
</dbReference>
<evidence type="ECO:0000313" key="2">
    <source>
        <dbReference type="EMBL" id="RIJ26818.1"/>
    </source>
</evidence>
<sequence length="91" mass="10368">MIASVTRLKENPMAKVTKTQSKKKPFTKREQLIQLLGREKGVTVNEVSEALDWLPHTVRAALTRVRAGERKLEKLPPADGERCARYRLEKA</sequence>